<dbReference type="Proteomes" id="UP000005408">
    <property type="component" value="Unassembled WGS sequence"/>
</dbReference>
<dbReference type="OrthoDB" id="10262359at2759"/>
<evidence type="ECO:0000313" key="10">
    <source>
        <dbReference type="EnsemblMetazoa" id="G25126.2:cds"/>
    </source>
</evidence>
<comment type="subcellular location">
    <subcellularLocation>
        <location evidence="2">Membrane</location>
        <topology evidence="2">Multi-pass membrane protein</topology>
    </subcellularLocation>
</comment>
<reference evidence="10" key="1">
    <citation type="submission" date="2022-08" db="UniProtKB">
        <authorList>
            <consortium name="EnsemblMetazoa"/>
        </authorList>
    </citation>
    <scope>IDENTIFICATION</scope>
    <source>
        <strain evidence="10">05x7-T-G4-1.051#20</strain>
    </source>
</reference>
<feature type="transmembrane region" description="Helical" evidence="8">
    <location>
        <begin position="112"/>
        <end position="134"/>
    </location>
</feature>
<evidence type="ECO:0000313" key="11">
    <source>
        <dbReference type="Proteomes" id="UP000005408"/>
    </source>
</evidence>
<evidence type="ECO:0000256" key="6">
    <source>
        <dbReference type="ARBA" id="ARBA00023136"/>
    </source>
</evidence>
<evidence type="ECO:0000256" key="1">
    <source>
        <dbReference type="ARBA" id="ARBA00002080"/>
    </source>
</evidence>
<feature type="region of interest" description="Disordered" evidence="7">
    <location>
        <begin position="341"/>
        <end position="369"/>
    </location>
</feature>
<evidence type="ECO:0000256" key="2">
    <source>
        <dbReference type="ARBA" id="ARBA00004141"/>
    </source>
</evidence>
<dbReference type="OMA" id="VWWHCLL"/>
<feature type="transmembrane region" description="Helical" evidence="8">
    <location>
        <begin position="5"/>
        <end position="24"/>
    </location>
</feature>
<evidence type="ECO:0000259" key="9">
    <source>
        <dbReference type="PROSITE" id="PS50076"/>
    </source>
</evidence>
<dbReference type="PROSITE" id="PS50076">
    <property type="entry name" value="DNAJ_2"/>
    <property type="match status" value="1"/>
</dbReference>
<keyword evidence="11" id="KW-1185">Reference proteome</keyword>
<dbReference type="InterPro" id="IPR007829">
    <property type="entry name" value="TM2"/>
</dbReference>
<dbReference type="PANTHER" id="PTHR44733:SF1">
    <property type="entry name" value="DNAJ HOMOLOG SUBFAMILY C MEMBER 22"/>
    <property type="match status" value="1"/>
</dbReference>
<dbReference type="PANTHER" id="PTHR44733">
    <property type="entry name" value="DNAJ HOMOLOG SUBFAMILY C MEMBER 22"/>
    <property type="match status" value="1"/>
</dbReference>
<evidence type="ECO:0000256" key="4">
    <source>
        <dbReference type="ARBA" id="ARBA00022692"/>
    </source>
</evidence>
<dbReference type="Gene3D" id="1.10.287.110">
    <property type="entry name" value="DnaJ domain"/>
    <property type="match status" value="1"/>
</dbReference>
<dbReference type="InterPro" id="IPR001623">
    <property type="entry name" value="DnaJ_domain"/>
</dbReference>
<dbReference type="PRINTS" id="PR00625">
    <property type="entry name" value="JDOMAIN"/>
</dbReference>
<dbReference type="Pfam" id="PF05154">
    <property type="entry name" value="TM2"/>
    <property type="match status" value="1"/>
</dbReference>
<dbReference type="EnsemblMetazoa" id="G25126.2">
    <property type="protein sequence ID" value="G25126.2:cds"/>
    <property type="gene ID" value="G25126"/>
</dbReference>
<proteinExistence type="predicted"/>
<dbReference type="Pfam" id="PF00226">
    <property type="entry name" value="DnaJ"/>
    <property type="match status" value="1"/>
</dbReference>
<keyword evidence="4 8" id="KW-0812">Transmembrane</keyword>
<dbReference type="CDD" id="cd06257">
    <property type="entry name" value="DnaJ"/>
    <property type="match status" value="1"/>
</dbReference>
<dbReference type="AlphaFoldDB" id="A0A8W8KSU2"/>
<protein>
    <recommendedName>
        <fullName evidence="3">DnaJ homolog subfamily C member 22</fullName>
    </recommendedName>
</protein>
<organism evidence="10 11">
    <name type="scientific">Magallana gigas</name>
    <name type="common">Pacific oyster</name>
    <name type="synonym">Crassostrea gigas</name>
    <dbReference type="NCBI Taxonomy" id="29159"/>
    <lineage>
        <taxon>Eukaryota</taxon>
        <taxon>Metazoa</taxon>
        <taxon>Spiralia</taxon>
        <taxon>Lophotrochozoa</taxon>
        <taxon>Mollusca</taxon>
        <taxon>Bivalvia</taxon>
        <taxon>Autobranchia</taxon>
        <taxon>Pteriomorphia</taxon>
        <taxon>Ostreida</taxon>
        <taxon>Ostreoidea</taxon>
        <taxon>Ostreidae</taxon>
        <taxon>Magallana</taxon>
    </lineage>
</organism>
<keyword evidence="5 8" id="KW-1133">Transmembrane helix</keyword>
<comment type="function">
    <text evidence="1">May function as a co-chaperone.</text>
</comment>
<dbReference type="InterPro" id="IPR036869">
    <property type="entry name" value="J_dom_sf"/>
</dbReference>
<dbReference type="SMART" id="SM00271">
    <property type="entry name" value="DnaJ"/>
    <property type="match status" value="1"/>
</dbReference>
<dbReference type="SUPFAM" id="SSF46565">
    <property type="entry name" value="Chaperone J-domain"/>
    <property type="match status" value="1"/>
</dbReference>
<keyword evidence="6 8" id="KW-0472">Membrane</keyword>
<feature type="compositionally biased region" description="Basic and acidic residues" evidence="7">
    <location>
        <begin position="346"/>
        <end position="369"/>
    </location>
</feature>
<evidence type="ECO:0000256" key="8">
    <source>
        <dbReference type="SAM" id="Phobius"/>
    </source>
</evidence>
<feature type="domain" description="J" evidence="9">
    <location>
        <begin position="280"/>
        <end position="360"/>
    </location>
</feature>
<feature type="transmembrane region" description="Helical" evidence="8">
    <location>
        <begin position="30"/>
        <end position="46"/>
    </location>
</feature>
<name>A0A8W8KSU2_MAGGI</name>
<evidence type="ECO:0000256" key="7">
    <source>
        <dbReference type="SAM" id="MobiDB-lite"/>
    </source>
</evidence>
<sequence>MAHILIAYVLWLVGGTWGLHHFYLGRDRQAFIWWATFGGCFGLGWFRDLWRIPEYIFAANRDKGYMREFEHKRIYYSTPPFNVVRFCGELILGWSFGVLVRLCVPEEHAYEGIGWLICVTVPPLATALGVHVVANEKPCRASFYWPLVGALCGIPWLIYDSGSIHYSSILAAIFVNWKGVQWNPEVGNNRPFCRRFLCLVFCCLLYSTMWGVAIYQTASITTKDGEEIPLREAIPNFFNSPAWAEMKESLKQLYKFYQVHGFERLWEEFVEKLDPAGEAHAYKVLNIKENATEKQIKTSYRKLVKEWHPDKHTDPTKKAEAQEKFMEIQRAYEILSKIQSKRMKMNTRDRRKEEDYDQKGRKKRMKDEF</sequence>
<accession>A0A8W8KSU2</accession>
<feature type="transmembrane region" description="Helical" evidence="8">
    <location>
        <begin position="192"/>
        <end position="215"/>
    </location>
</feature>
<evidence type="ECO:0000256" key="3">
    <source>
        <dbReference type="ARBA" id="ARBA00020945"/>
    </source>
</evidence>
<feature type="transmembrane region" description="Helical" evidence="8">
    <location>
        <begin position="141"/>
        <end position="158"/>
    </location>
</feature>
<dbReference type="GO" id="GO:0016020">
    <property type="term" value="C:membrane"/>
    <property type="evidence" value="ECO:0007669"/>
    <property type="project" value="UniProtKB-SubCell"/>
</dbReference>
<evidence type="ECO:0000256" key="5">
    <source>
        <dbReference type="ARBA" id="ARBA00022989"/>
    </source>
</evidence>